<dbReference type="Pfam" id="PF13561">
    <property type="entry name" value="adh_short_C2"/>
    <property type="match status" value="1"/>
</dbReference>
<evidence type="ECO:0000313" key="4">
    <source>
        <dbReference type="Proteomes" id="UP001596306"/>
    </source>
</evidence>
<dbReference type="RefSeq" id="WP_386731241.1">
    <property type="nucleotide sequence ID" value="NZ_JBHSTP010000002.1"/>
</dbReference>
<proteinExistence type="inferred from homology"/>
<dbReference type="PRINTS" id="PR00081">
    <property type="entry name" value="GDHRDH"/>
</dbReference>
<dbReference type="Gene3D" id="3.40.50.720">
    <property type="entry name" value="NAD(P)-binding Rossmann-like Domain"/>
    <property type="match status" value="1"/>
</dbReference>
<name>A0ABW1VH13_9MICO</name>
<gene>
    <name evidence="3" type="ORF">ACFQB0_10810</name>
</gene>
<evidence type="ECO:0000313" key="3">
    <source>
        <dbReference type="EMBL" id="MFC6356597.1"/>
    </source>
</evidence>
<reference evidence="4" key="1">
    <citation type="journal article" date="2019" name="Int. J. Syst. Evol. Microbiol.">
        <title>The Global Catalogue of Microorganisms (GCM) 10K type strain sequencing project: providing services to taxonomists for standard genome sequencing and annotation.</title>
        <authorList>
            <consortium name="The Broad Institute Genomics Platform"/>
            <consortium name="The Broad Institute Genome Sequencing Center for Infectious Disease"/>
            <person name="Wu L."/>
            <person name="Ma J."/>
        </authorList>
    </citation>
    <scope>NUCLEOTIDE SEQUENCE [LARGE SCALE GENOMIC DNA]</scope>
    <source>
        <strain evidence="4">CCUG 43304</strain>
    </source>
</reference>
<dbReference type="InterPro" id="IPR002347">
    <property type="entry name" value="SDR_fam"/>
</dbReference>
<dbReference type="EMBL" id="JBHSTP010000002">
    <property type="protein sequence ID" value="MFC6356597.1"/>
    <property type="molecule type" value="Genomic_DNA"/>
</dbReference>
<dbReference type="CDD" id="cd05233">
    <property type="entry name" value="SDR_c"/>
    <property type="match status" value="1"/>
</dbReference>
<dbReference type="Proteomes" id="UP001596306">
    <property type="component" value="Unassembled WGS sequence"/>
</dbReference>
<dbReference type="PROSITE" id="PS00061">
    <property type="entry name" value="ADH_SHORT"/>
    <property type="match status" value="1"/>
</dbReference>
<dbReference type="PRINTS" id="PR00080">
    <property type="entry name" value="SDRFAMILY"/>
</dbReference>
<dbReference type="InterPro" id="IPR036291">
    <property type="entry name" value="NAD(P)-bd_dom_sf"/>
</dbReference>
<evidence type="ECO:0000256" key="2">
    <source>
        <dbReference type="ARBA" id="ARBA00023002"/>
    </source>
</evidence>
<accession>A0ABW1VH13</accession>
<dbReference type="EC" id="1.1.1.-" evidence="3"/>
<dbReference type="InterPro" id="IPR020904">
    <property type="entry name" value="Sc_DH/Rdtase_CS"/>
</dbReference>
<dbReference type="PANTHER" id="PTHR24321">
    <property type="entry name" value="DEHYDROGENASES, SHORT CHAIN"/>
    <property type="match status" value="1"/>
</dbReference>
<dbReference type="GO" id="GO:0016491">
    <property type="term" value="F:oxidoreductase activity"/>
    <property type="evidence" value="ECO:0007669"/>
    <property type="project" value="UniProtKB-KW"/>
</dbReference>
<dbReference type="SUPFAM" id="SSF51735">
    <property type="entry name" value="NAD(P)-binding Rossmann-fold domains"/>
    <property type="match status" value="1"/>
</dbReference>
<comment type="similarity">
    <text evidence="1">Belongs to the short-chain dehydrogenases/reductases (SDR) family.</text>
</comment>
<organism evidence="3 4">
    <name type="scientific">Luethyella okanaganae</name>
    <dbReference type="NCBI Taxonomy" id="69372"/>
    <lineage>
        <taxon>Bacteria</taxon>
        <taxon>Bacillati</taxon>
        <taxon>Actinomycetota</taxon>
        <taxon>Actinomycetes</taxon>
        <taxon>Micrococcales</taxon>
        <taxon>Microbacteriaceae</taxon>
        <taxon>Luethyella</taxon>
    </lineage>
</organism>
<protein>
    <submittedName>
        <fullName evidence="3">SDR family NAD(P)-dependent oxidoreductase</fullName>
        <ecNumber evidence="3">1.1.1.-</ecNumber>
    </submittedName>
</protein>
<keyword evidence="2 3" id="KW-0560">Oxidoreductase</keyword>
<comment type="caution">
    <text evidence="3">The sequence shown here is derived from an EMBL/GenBank/DDBJ whole genome shotgun (WGS) entry which is preliminary data.</text>
</comment>
<evidence type="ECO:0000256" key="1">
    <source>
        <dbReference type="ARBA" id="ARBA00006484"/>
    </source>
</evidence>
<keyword evidence="4" id="KW-1185">Reference proteome</keyword>
<sequence length="261" mass="26623">MSLAGKVAFVTGGARGLGRGIVDRLAIEGATVIATDIRDAPGFMFTEPLASGTPLPQLLRVDITNAEAVADAVASIVTVFGGIDILVANAGIAIPATSVVDADPDDINRIIGVNIVGTLNTIRAAIPAIRARAGGRVITMSSQTGKDAWAGWGVYSGTKAFVIAVTQALAKEHAADGITANAICPGTMVSDMMVAGFTARAESSHRELRQVIGEYESSSIPVGRMGTAADVGALAAWLASDESSFMTGAALNLTGGEMTFF</sequence>
<dbReference type="PANTHER" id="PTHR24321:SF15">
    <property type="entry name" value="OXIDOREDUCTASE UCPA"/>
    <property type="match status" value="1"/>
</dbReference>